<dbReference type="EMBL" id="BONQ01000120">
    <property type="protein sequence ID" value="GIG49494.1"/>
    <property type="molecule type" value="Genomic_DNA"/>
</dbReference>
<sequence>MSVFRRTALLVAGMLAATGAAVVPGSPATAALPTAAVALGDSFISGEGAGSYQPVVDVNGVAQPFPGWSAPNTNAFFCHRSASASLNQATLPGIQDRFNLACSGGRPYDIANPSGGRTKGRSVASQLDQLRAVAQTHDIDVVLIGLGSNNSSFTFGDVAEKCANRFIADAWTGWWEFWAYLNGPVEQEPCTAADLATAAQVQAATAETIAAARQVITTLDQIDADGQHRVIFQDYTNPLPFDLEQSYWEEDGRQDDRDKFRDLGAERYAAGCPIHRASLAPGHGFSQGLGSIVSTTRNTLAAEFPADDLVYLNVQHAFDGARLCEKAGSPGNALATPIRLQDGASGVFVTSLAGKDKIAIQRIANTCVSYFQTCQESWHPSAAGHAVLGKCLTGAATGSARTVTCTRQPDGTIVTA</sequence>
<accession>A0A919UBH2</accession>
<organism evidence="2 3">
    <name type="scientific">Dactylosporangium siamense</name>
    <dbReference type="NCBI Taxonomy" id="685454"/>
    <lineage>
        <taxon>Bacteria</taxon>
        <taxon>Bacillati</taxon>
        <taxon>Actinomycetota</taxon>
        <taxon>Actinomycetes</taxon>
        <taxon>Micromonosporales</taxon>
        <taxon>Micromonosporaceae</taxon>
        <taxon>Dactylosporangium</taxon>
    </lineage>
</organism>
<dbReference type="Gene3D" id="3.40.50.1110">
    <property type="entry name" value="SGNH hydrolase"/>
    <property type="match status" value="1"/>
</dbReference>
<evidence type="ECO:0000256" key="1">
    <source>
        <dbReference type="SAM" id="SignalP"/>
    </source>
</evidence>
<comment type="caution">
    <text evidence="2">The sequence shown here is derived from an EMBL/GenBank/DDBJ whole genome shotgun (WGS) entry which is preliminary data.</text>
</comment>
<dbReference type="Proteomes" id="UP000660611">
    <property type="component" value="Unassembled WGS sequence"/>
</dbReference>
<feature type="signal peptide" evidence="1">
    <location>
        <begin position="1"/>
        <end position="30"/>
    </location>
</feature>
<dbReference type="SUPFAM" id="SSF52266">
    <property type="entry name" value="SGNH hydrolase"/>
    <property type="match status" value="1"/>
</dbReference>
<protein>
    <recommendedName>
        <fullName evidence="4">SGNH hydrolase-type esterase domain-containing protein</fullName>
    </recommendedName>
</protein>
<dbReference type="InterPro" id="IPR006311">
    <property type="entry name" value="TAT_signal"/>
</dbReference>
<dbReference type="AlphaFoldDB" id="A0A919UBH2"/>
<feature type="chain" id="PRO_5038057462" description="SGNH hydrolase-type esterase domain-containing protein" evidence="1">
    <location>
        <begin position="31"/>
        <end position="416"/>
    </location>
</feature>
<keyword evidence="1" id="KW-0732">Signal</keyword>
<evidence type="ECO:0008006" key="4">
    <source>
        <dbReference type="Google" id="ProtNLM"/>
    </source>
</evidence>
<name>A0A919UBH2_9ACTN</name>
<evidence type="ECO:0000313" key="2">
    <source>
        <dbReference type="EMBL" id="GIG49494.1"/>
    </source>
</evidence>
<gene>
    <name evidence="2" type="ORF">Dsi01nite_075350</name>
</gene>
<proteinExistence type="predicted"/>
<keyword evidence="3" id="KW-1185">Reference proteome</keyword>
<reference evidence="2" key="1">
    <citation type="submission" date="2021-01" db="EMBL/GenBank/DDBJ databases">
        <title>Whole genome shotgun sequence of Dactylosporangium siamense NBRC 106093.</title>
        <authorList>
            <person name="Komaki H."/>
            <person name="Tamura T."/>
        </authorList>
    </citation>
    <scope>NUCLEOTIDE SEQUENCE</scope>
    <source>
        <strain evidence="2">NBRC 106093</strain>
    </source>
</reference>
<dbReference type="PROSITE" id="PS51318">
    <property type="entry name" value="TAT"/>
    <property type="match status" value="1"/>
</dbReference>
<dbReference type="InterPro" id="IPR036514">
    <property type="entry name" value="SGNH_hydro_sf"/>
</dbReference>
<evidence type="ECO:0000313" key="3">
    <source>
        <dbReference type="Proteomes" id="UP000660611"/>
    </source>
</evidence>